<accession>A0A1H1ZP32</accession>
<keyword evidence="1" id="KW-0812">Transmembrane</keyword>
<keyword evidence="1" id="KW-0472">Membrane</keyword>
<dbReference type="PIRSF" id="PIRSF018266">
    <property type="entry name" value="FecR"/>
    <property type="match status" value="1"/>
</dbReference>
<dbReference type="InterPro" id="IPR032508">
    <property type="entry name" value="FecR_C"/>
</dbReference>
<protein>
    <submittedName>
        <fullName evidence="4">FecR family protein</fullName>
    </submittedName>
</protein>
<keyword evidence="5" id="KW-1185">Reference proteome</keyword>
<organism evidence="4 5">
    <name type="scientific">Mucilaginibacter mallensis</name>
    <dbReference type="NCBI Taxonomy" id="652787"/>
    <lineage>
        <taxon>Bacteria</taxon>
        <taxon>Pseudomonadati</taxon>
        <taxon>Bacteroidota</taxon>
        <taxon>Sphingobacteriia</taxon>
        <taxon>Sphingobacteriales</taxon>
        <taxon>Sphingobacteriaceae</taxon>
        <taxon>Mucilaginibacter</taxon>
    </lineage>
</organism>
<dbReference type="EMBL" id="LT629740">
    <property type="protein sequence ID" value="SDT35565.1"/>
    <property type="molecule type" value="Genomic_DNA"/>
</dbReference>
<proteinExistence type="predicted"/>
<evidence type="ECO:0000313" key="5">
    <source>
        <dbReference type="Proteomes" id="UP000199679"/>
    </source>
</evidence>
<evidence type="ECO:0000259" key="2">
    <source>
        <dbReference type="Pfam" id="PF04773"/>
    </source>
</evidence>
<dbReference type="PANTHER" id="PTHR30273">
    <property type="entry name" value="PERIPLASMIC SIGNAL SENSOR AND SIGMA FACTOR ACTIVATOR FECR-RELATED"/>
    <property type="match status" value="1"/>
</dbReference>
<dbReference type="RefSeq" id="WP_091374930.1">
    <property type="nucleotide sequence ID" value="NZ_LT629740.1"/>
</dbReference>
<dbReference type="PANTHER" id="PTHR30273:SF2">
    <property type="entry name" value="PROTEIN FECR"/>
    <property type="match status" value="1"/>
</dbReference>
<dbReference type="Pfam" id="PF16344">
    <property type="entry name" value="FecR_C"/>
    <property type="match status" value="1"/>
</dbReference>
<dbReference type="GO" id="GO:0016989">
    <property type="term" value="F:sigma factor antagonist activity"/>
    <property type="evidence" value="ECO:0007669"/>
    <property type="project" value="TreeGrafter"/>
</dbReference>
<dbReference type="Proteomes" id="UP000199679">
    <property type="component" value="Chromosome I"/>
</dbReference>
<dbReference type="Gene3D" id="3.55.50.30">
    <property type="match status" value="1"/>
</dbReference>
<sequence length="369" mass="40904">MATEKIKDLLQKQQSGQLTDEEKAILDTWYLKLSQTETAEVNESDMTNRLDAVWAGLQVNKKSPEKIYNLWLRIAAAASILLILSIGGYLALRKLQQPVQIAQTQIKDILPGHNQATLTLANGRKIVLTKGLTGQLATQGATVIQANGNNISYNDEKKSTPISYNTLVTARGEQSPYPLILADGTKVWLNAASSITFPTAFPGKERIVKITGEAYFEVAHNNKQSFKVESAGQVTEDIGTHFNVMTYADEPVSKVTLAEGSVKVNGHLLKPGEQTINTNGLIKIAQANVGFELAWKDGYFRFTGSPITSVMRELARWYNIEVIYQGKISTDGYYGTISRYKNISQALHMLSYSNQVHFKMEGRRIIVTE</sequence>
<keyword evidence="1" id="KW-1133">Transmembrane helix</keyword>
<reference evidence="4 5" key="1">
    <citation type="submission" date="2016-10" db="EMBL/GenBank/DDBJ databases">
        <authorList>
            <person name="de Groot N.N."/>
        </authorList>
    </citation>
    <scope>NUCLEOTIDE SEQUENCE [LARGE SCALE GENOMIC DNA]</scope>
    <source>
        <strain evidence="4 5">MP1X4</strain>
    </source>
</reference>
<dbReference type="OrthoDB" id="1099963at2"/>
<dbReference type="AlphaFoldDB" id="A0A1H1ZP32"/>
<gene>
    <name evidence="4" type="ORF">SAMN05216490_3195</name>
</gene>
<dbReference type="Pfam" id="PF04773">
    <property type="entry name" value="FecR"/>
    <property type="match status" value="1"/>
</dbReference>
<dbReference type="Gene3D" id="2.60.120.1440">
    <property type="match status" value="1"/>
</dbReference>
<dbReference type="InterPro" id="IPR012373">
    <property type="entry name" value="Ferrdict_sens_TM"/>
</dbReference>
<evidence type="ECO:0000313" key="4">
    <source>
        <dbReference type="EMBL" id="SDT35565.1"/>
    </source>
</evidence>
<dbReference type="InterPro" id="IPR006860">
    <property type="entry name" value="FecR"/>
</dbReference>
<feature type="domain" description="FecR protein" evidence="2">
    <location>
        <begin position="178"/>
        <end position="263"/>
    </location>
</feature>
<evidence type="ECO:0000256" key="1">
    <source>
        <dbReference type="SAM" id="Phobius"/>
    </source>
</evidence>
<name>A0A1H1ZP32_MUCMA</name>
<dbReference type="STRING" id="652787.SAMN05216490_3195"/>
<feature type="domain" description="Protein FecR C-terminal" evidence="3">
    <location>
        <begin position="299"/>
        <end position="367"/>
    </location>
</feature>
<evidence type="ECO:0000259" key="3">
    <source>
        <dbReference type="Pfam" id="PF16344"/>
    </source>
</evidence>
<feature type="transmembrane region" description="Helical" evidence="1">
    <location>
        <begin position="70"/>
        <end position="92"/>
    </location>
</feature>